<name>A0ABR1IXM3_9AGAR</name>
<gene>
    <name evidence="1" type="ORF">VKT23_016918</name>
</gene>
<keyword evidence="2" id="KW-1185">Reference proteome</keyword>
<sequence>MTVNNLVVDVCERVVSNVSSLQDMASLSKVNNNFRQSIVLDVRARIRALITTYFVPVEAYESMRQVTKSSGSILTGDLLQEFCGRCNSWQNIFSYEEREDDVGKLIIICPRDSGEMWEGFLKRSAFVEVRIRKSKSMCVDEEKTYKHMTKRGELVLWKASIASALAILMSRHNSRDRRGINYDYAFDFHPTLTNARKAVWTRIWKLKQDTMRICELECTGKWFVLDNRVHEESTLREEVGASPPHNAGPLFVRYSTDADDVDANMGFLSRTTRLSWTLKGKCANRICTKFGESLRLGCSSYAADSSGQVARAQQRHRDKVSLKFIKGNARTNQQKTSVQGFLYPCFMGDIHAVPVPSVQGLKSSMVATELRYEIWLQCPYLATHVIYWGDLQFTKVDIGEDNEGKKLLVCTNDQNGDLVENNSLYCAMKVAGYEYCPTWRGNVLVLVVDADDNVYSVPPDNVLQINELVCRHIMERGNTDEVVELRQTAQLQLSFERSGLLMRQLLSR</sequence>
<accession>A0ABR1IXM3</accession>
<evidence type="ECO:0000313" key="2">
    <source>
        <dbReference type="Proteomes" id="UP001498398"/>
    </source>
</evidence>
<dbReference type="Proteomes" id="UP001498398">
    <property type="component" value="Unassembled WGS sequence"/>
</dbReference>
<dbReference type="EMBL" id="JBANRG010000067">
    <property type="protein sequence ID" value="KAK7440569.1"/>
    <property type="molecule type" value="Genomic_DNA"/>
</dbReference>
<evidence type="ECO:0000313" key="1">
    <source>
        <dbReference type="EMBL" id="KAK7440569.1"/>
    </source>
</evidence>
<reference evidence="1 2" key="1">
    <citation type="submission" date="2024-01" db="EMBL/GenBank/DDBJ databases">
        <title>A draft genome for the cacao thread blight pathogen Marasmiellus scandens.</title>
        <authorList>
            <person name="Baruah I.K."/>
            <person name="Leung J."/>
            <person name="Bukari Y."/>
            <person name="Amoako-Attah I."/>
            <person name="Meinhardt L.W."/>
            <person name="Bailey B.A."/>
            <person name="Cohen S.P."/>
        </authorList>
    </citation>
    <scope>NUCLEOTIDE SEQUENCE [LARGE SCALE GENOMIC DNA]</scope>
    <source>
        <strain evidence="1 2">GH-19</strain>
    </source>
</reference>
<comment type="caution">
    <text evidence="1">The sequence shown here is derived from an EMBL/GenBank/DDBJ whole genome shotgun (WGS) entry which is preliminary data.</text>
</comment>
<proteinExistence type="predicted"/>
<organism evidence="1 2">
    <name type="scientific">Marasmiellus scandens</name>
    <dbReference type="NCBI Taxonomy" id="2682957"/>
    <lineage>
        <taxon>Eukaryota</taxon>
        <taxon>Fungi</taxon>
        <taxon>Dikarya</taxon>
        <taxon>Basidiomycota</taxon>
        <taxon>Agaricomycotina</taxon>
        <taxon>Agaricomycetes</taxon>
        <taxon>Agaricomycetidae</taxon>
        <taxon>Agaricales</taxon>
        <taxon>Marasmiineae</taxon>
        <taxon>Omphalotaceae</taxon>
        <taxon>Marasmiellus</taxon>
    </lineage>
</organism>
<protein>
    <submittedName>
        <fullName evidence="1">Uncharacterized protein</fullName>
    </submittedName>
</protein>